<accession>A0AAE0H8B5</accession>
<proteinExistence type="predicted"/>
<evidence type="ECO:0000313" key="2">
    <source>
        <dbReference type="EMBL" id="KAK3291805.1"/>
    </source>
</evidence>
<evidence type="ECO:0000313" key="3">
    <source>
        <dbReference type="Proteomes" id="UP001278766"/>
    </source>
</evidence>
<evidence type="ECO:0000256" key="1">
    <source>
        <dbReference type="SAM" id="MobiDB-lite"/>
    </source>
</evidence>
<sequence>MRQIQSNHGHVPRISLEPDDNARGGSGFPSRPLQTHGHLAGELSPGRDVAVFTDNSTGASHHGGAGQWPSHLCNGAEIAALSYWALQFSRDLGASWRSAVRTRGSGANKLGPETTQGACCCCLCVRACVRERHDRLRHWRWLGFDGHTSCWPNPGRVLGSFGLPQRGFWNQHEHWREMNCMRSGEDDSSLSGESAGSAPQS</sequence>
<dbReference type="EMBL" id="JAUEPN010000008">
    <property type="protein sequence ID" value="KAK3291805.1"/>
    <property type="molecule type" value="Genomic_DNA"/>
</dbReference>
<organism evidence="2 3">
    <name type="scientific">Chaetomium fimeti</name>
    <dbReference type="NCBI Taxonomy" id="1854472"/>
    <lineage>
        <taxon>Eukaryota</taxon>
        <taxon>Fungi</taxon>
        <taxon>Dikarya</taxon>
        <taxon>Ascomycota</taxon>
        <taxon>Pezizomycotina</taxon>
        <taxon>Sordariomycetes</taxon>
        <taxon>Sordariomycetidae</taxon>
        <taxon>Sordariales</taxon>
        <taxon>Chaetomiaceae</taxon>
        <taxon>Chaetomium</taxon>
    </lineage>
</organism>
<name>A0AAE0H8B5_9PEZI</name>
<dbReference type="Proteomes" id="UP001278766">
    <property type="component" value="Unassembled WGS sequence"/>
</dbReference>
<dbReference type="AlphaFoldDB" id="A0AAE0H8B5"/>
<gene>
    <name evidence="2" type="ORF">B0H64DRAFT_240870</name>
</gene>
<feature type="compositionally biased region" description="Low complexity" evidence="1">
    <location>
        <begin position="189"/>
        <end position="201"/>
    </location>
</feature>
<reference evidence="2" key="2">
    <citation type="submission" date="2023-06" db="EMBL/GenBank/DDBJ databases">
        <authorList>
            <consortium name="Lawrence Berkeley National Laboratory"/>
            <person name="Haridas S."/>
            <person name="Hensen N."/>
            <person name="Bonometti L."/>
            <person name="Westerberg I."/>
            <person name="Brannstrom I.O."/>
            <person name="Guillou S."/>
            <person name="Cros-Aarteil S."/>
            <person name="Calhoun S."/>
            <person name="Kuo A."/>
            <person name="Mondo S."/>
            <person name="Pangilinan J."/>
            <person name="Riley R."/>
            <person name="Labutti K."/>
            <person name="Andreopoulos B."/>
            <person name="Lipzen A."/>
            <person name="Chen C."/>
            <person name="Yanf M."/>
            <person name="Daum C."/>
            <person name="Ng V."/>
            <person name="Clum A."/>
            <person name="Steindorff A."/>
            <person name="Ohm R."/>
            <person name="Martin F."/>
            <person name="Silar P."/>
            <person name="Natvig D."/>
            <person name="Lalanne C."/>
            <person name="Gautier V."/>
            <person name="Ament-Velasquez S.L."/>
            <person name="Kruys A."/>
            <person name="Hutchinson M.I."/>
            <person name="Powell A.J."/>
            <person name="Barry K."/>
            <person name="Miller A.N."/>
            <person name="Grigoriev I.V."/>
            <person name="Debuchy R."/>
            <person name="Gladieux P."/>
            <person name="Thoren M.H."/>
            <person name="Johannesson H."/>
        </authorList>
    </citation>
    <scope>NUCLEOTIDE SEQUENCE</scope>
    <source>
        <strain evidence="2">CBS 168.71</strain>
    </source>
</reference>
<feature type="region of interest" description="Disordered" evidence="1">
    <location>
        <begin position="1"/>
        <end position="40"/>
    </location>
</feature>
<feature type="region of interest" description="Disordered" evidence="1">
    <location>
        <begin position="182"/>
        <end position="201"/>
    </location>
</feature>
<dbReference type="GeneID" id="87836785"/>
<protein>
    <submittedName>
        <fullName evidence="2">Uncharacterized protein</fullName>
    </submittedName>
</protein>
<dbReference type="RefSeq" id="XP_062655319.1">
    <property type="nucleotide sequence ID" value="XM_062799837.1"/>
</dbReference>
<reference evidence="2" key="1">
    <citation type="journal article" date="2023" name="Mol. Phylogenet. Evol.">
        <title>Genome-scale phylogeny and comparative genomics of the fungal order Sordariales.</title>
        <authorList>
            <person name="Hensen N."/>
            <person name="Bonometti L."/>
            <person name="Westerberg I."/>
            <person name="Brannstrom I.O."/>
            <person name="Guillou S."/>
            <person name="Cros-Aarteil S."/>
            <person name="Calhoun S."/>
            <person name="Haridas S."/>
            <person name="Kuo A."/>
            <person name="Mondo S."/>
            <person name="Pangilinan J."/>
            <person name="Riley R."/>
            <person name="LaButti K."/>
            <person name="Andreopoulos B."/>
            <person name="Lipzen A."/>
            <person name="Chen C."/>
            <person name="Yan M."/>
            <person name="Daum C."/>
            <person name="Ng V."/>
            <person name="Clum A."/>
            <person name="Steindorff A."/>
            <person name="Ohm R.A."/>
            <person name="Martin F."/>
            <person name="Silar P."/>
            <person name="Natvig D.O."/>
            <person name="Lalanne C."/>
            <person name="Gautier V."/>
            <person name="Ament-Velasquez S.L."/>
            <person name="Kruys A."/>
            <person name="Hutchinson M.I."/>
            <person name="Powell A.J."/>
            <person name="Barry K."/>
            <person name="Miller A.N."/>
            <person name="Grigoriev I.V."/>
            <person name="Debuchy R."/>
            <person name="Gladieux P."/>
            <person name="Hiltunen Thoren M."/>
            <person name="Johannesson H."/>
        </authorList>
    </citation>
    <scope>NUCLEOTIDE SEQUENCE</scope>
    <source>
        <strain evidence="2">CBS 168.71</strain>
    </source>
</reference>
<keyword evidence="3" id="KW-1185">Reference proteome</keyword>
<comment type="caution">
    <text evidence="2">The sequence shown here is derived from an EMBL/GenBank/DDBJ whole genome shotgun (WGS) entry which is preliminary data.</text>
</comment>